<evidence type="ECO:0000313" key="3">
    <source>
        <dbReference type="Proteomes" id="UP000509513"/>
    </source>
</evidence>
<organism evidence="2 3">
    <name type="scientific">Aliarcobacter cibarius</name>
    <dbReference type="NCBI Taxonomy" id="255507"/>
    <lineage>
        <taxon>Bacteria</taxon>
        <taxon>Pseudomonadati</taxon>
        <taxon>Campylobacterota</taxon>
        <taxon>Epsilonproteobacteria</taxon>
        <taxon>Campylobacterales</taxon>
        <taxon>Arcobacteraceae</taxon>
        <taxon>Aliarcobacter</taxon>
    </lineage>
</organism>
<protein>
    <recommendedName>
        <fullName evidence="1">Transglycosylase SLT domain-containing protein</fullName>
    </recommendedName>
</protein>
<dbReference type="InterPro" id="IPR008258">
    <property type="entry name" value="Transglycosylase_SLT_dom_1"/>
</dbReference>
<dbReference type="Pfam" id="PF01464">
    <property type="entry name" value="SLT"/>
    <property type="match status" value="1"/>
</dbReference>
<dbReference type="EMBL" id="CP054051">
    <property type="protein sequence ID" value="QKJ26319.1"/>
    <property type="molecule type" value="Genomic_DNA"/>
</dbReference>
<dbReference type="RefSeq" id="WP_024775829.1">
    <property type="nucleotide sequence ID" value="NZ_CP054051.1"/>
</dbReference>
<dbReference type="SUPFAM" id="SSF53955">
    <property type="entry name" value="Lysozyme-like"/>
    <property type="match status" value="1"/>
</dbReference>
<name>A0A7L5JMH8_9BACT</name>
<dbReference type="InterPro" id="IPR023346">
    <property type="entry name" value="Lysozyme-like_dom_sf"/>
</dbReference>
<evidence type="ECO:0000259" key="1">
    <source>
        <dbReference type="Pfam" id="PF01464"/>
    </source>
</evidence>
<sequence>MARFIVLFLIFLNFSFANSLGLTKTDLVILNKIKSLADEPIMKYSLMAIAIKESSVGKNMANFSSNDFGLFQSNIKTVLSRQYIKDTPQNRKYYALKLMNNVGFATANAIIELEYWREVHKDNWIKIWSSYNTGFSYRSDTGYLYAKSILEITKKLKQEYGL</sequence>
<reference evidence="2 3" key="1">
    <citation type="submission" date="2020-05" db="EMBL/GenBank/DDBJ databases">
        <title>Complete genome sequencing of Campylobacter and Arcobacter type strains.</title>
        <authorList>
            <person name="Miller W.G."/>
            <person name="Yee E."/>
        </authorList>
    </citation>
    <scope>NUCLEOTIDE SEQUENCE [LARGE SCALE GENOMIC DNA]</scope>
    <source>
        <strain evidence="2 3">LMG 21996</strain>
    </source>
</reference>
<feature type="domain" description="Transglycosylase SLT" evidence="1">
    <location>
        <begin position="39"/>
        <end position="137"/>
    </location>
</feature>
<dbReference type="KEGG" id="acib:ACBT_0351"/>
<dbReference type="AlphaFoldDB" id="A0A7L5JMH8"/>
<gene>
    <name evidence="2" type="ORF">ACBT_0351</name>
</gene>
<accession>A0A7L5JMH8</accession>
<dbReference type="Proteomes" id="UP000509513">
    <property type="component" value="Chromosome"/>
</dbReference>
<dbReference type="OrthoDB" id="5347225at2"/>
<evidence type="ECO:0000313" key="2">
    <source>
        <dbReference type="EMBL" id="QKJ26319.1"/>
    </source>
</evidence>
<proteinExistence type="predicted"/>